<dbReference type="InterPro" id="IPR045584">
    <property type="entry name" value="Pilin-like"/>
</dbReference>
<dbReference type="AlphaFoldDB" id="A0AAE3JCC7"/>
<dbReference type="SUPFAM" id="SSF54523">
    <property type="entry name" value="Pili subunits"/>
    <property type="match status" value="1"/>
</dbReference>
<accession>A0AAE3JCC7</accession>
<dbReference type="RefSeq" id="WP_118611928.1">
    <property type="nucleotide sequence ID" value="NZ_JAJEQN010000006.1"/>
</dbReference>
<evidence type="ECO:0000256" key="1">
    <source>
        <dbReference type="SAM" id="Phobius"/>
    </source>
</evidence>
<feature type="transmembrane region" description="Helical" evidence="1">
    <location>
        <begin position="20"/>
        <end position="41"/>
    </location>
</feature>
<dbReference type="Pfam" id="PF07963">
    <property type="entry name" value="N_methyl"/>
    <property type="match status" value="1"/>
</dbReference>
<keyword evidence="3" id="KW-1185">Reference proteome</keyword>
<keyword evidence="1" id="KW-0812">Transmembrane</keyword>
<dbReference type="InterPro" id="IPR012902">
    <property type="entry name" value="N_methyl_site"/>
</dbReference>
<evidence type="ECO:0000313" key="2">
    <source>
        <dbReference type="EMBL" id="MCC2220692.1"/>
    </source>
</evidence>
<organism evidence="2 3">
    <name type="scientific">Anthropogastromicrobium aceti</name>
    <dbReference type="NCBI Taxonomy" id="2981768"/>
    <lineage>
        <taxon>Bacteria</taxon>
        <taxon>Bacillati</taxon>
        <taxon>Bacillota</taxon>
        <taxon>Clostridia</taxon>
        <taxon>Lachnospirales</taxon>
        <taxon>Lachnospiraceae</taxon>
        <taxon>Anthropogastromicrobium</taxon>
    </lineage>
</organism>
<keyword evidence="1" id="KW-0472">Membrane</keyword>
<evidence type="ECO:0000313" key="3">
    <source>
        <dbReference type="Proteomes" id="UP001198200"/>
    </source>
</evidence>
<keyword evidence="1" id="KW-1133">Transmembrane helix</keyword>
<dbReference type="PROSITE" id="PS00409">
    <property type="entry name" value="PROKAR_NTER_METHYL"/>
    <property type="match status" value="1"/>
</dbReference>
<dbReference type="Gene3D" id="3.30.700.10">
    <property type="entry name" value="Glycoprotein, Type 4 Pilin"/>
    <property type="match status" value="1"/>
</dbReference>
<proteinExistence type="predicted"/>
<dbReference type="NCBIfam" id="TIGR02532">
    <property type="entry name" value="IV_pilin_GFxxxE"/>
    <property type="match status" value="1"/>
</dbReference>
<name>A0AAE3JCC7_9FIRM</name>
<sequence>MGKIKERFLQCKKNQGGFTLVEMIVVLVIIAILASLMLGALNGYIDKAKEKEVLADCRSVVLAANTVGSEVYSGKTAYRPRTQVQELSGVKQNPDVGSDTGCVVEYDSQCNVIGVACWTGDITAQYLAPNTAYNSSATAKMEIIDKGAIVVSDNWSSLNEHAKDVDENDQDFTID</sequence>
<dbReference type="EMBL" id="JAJEQN010000006">
    <property type="protein sequence ID" value="MCC2220692.1"/>
    <property type="molecule type" value="Genomic_DNA"/>
</dbReference>
<reference evidence="2 3" key="1">
    <citation type="submission" date="2021-10" db="EMBL/GenBank/DDBJ databases">
        <title>Anaerobic single-cell dispensing facilitates the cultivation of human gut bacteria.</title>
        <authorList>
            <person name="Afrizal A."/>
        </authorList>
    </citation>
    <scope>NUCLEOTIDE SEQUENCE [LARGE SCALE GENOMIC DNA]</scope>
    <source>
        <strain evidence="2 3">CLA-AA-H224</strain>
    </source>
</reference>
<comment type="caution">
    <text evidence="2">The sequence shown here is derived from an EMBL/GenBank/DDBJ whole genome shotgun (WGS) entry which is preliminary data.</text>
</comment>
<dbReference type="Proteomes" id="UP001198200">
    <property type="component" value="Unassembled WGS sequence"/>
</dbReference>
<gene>
    <name evidence="2" type="ORF">LKD48_03400</name>
</gene>
<protein>
    <submittedName>
        <fullName evidence="2">Type II secretion system GspH family protein</fullName>
    </submittedName>
</protein>